<dbReference type="GO" id="GO:0008432">
    <property type="term" value="F:JUN kinase binding"/>
    <property type="evidence" value="ECO:0007669"/>
    <property type="project" value="UniProtKB-ARBA"/>
</dbReference>
<dbReference type="Gene3D" id="4.10.60.10">
    <property type="entry name" value="Zinc finger, CCHC-type"/>
    <property type="match status" value="3"/>
</dbReference>
<dbReference type="GO" id="GO:0008270">
    <property type="term" value="F:zinc ion binding"/>
    <property type="evidence" value="ECO:0007669"/>
    <property type="project" value="UniProtKB-KW"/>
</dbReference>
<dbReference type="GO" id="GO:0003724">
    <property type="term" value="F:RNA helicase activity"/>
    <property type="evidence" value="ECO:0007669"/>
    <property type="project" value="UniProtKB-EC"/>
</dbReference>
<evidence type="ECO:0000256" key="8">
    <source>
        <dbReference type="ARBA" id="ARBA00022806"/>
    </source>
</evidence>
<keyword evidence="10" id="KW-0067">ATP-binding</keyword>
<name>A0AAE9J3Y1_CAEBR</name>
<dbReference type="PROSITE" id="PS51194">
    <property type="entry name" value="HELICASE_CTER"/>
    <property type="match status" value="1"/>
</dbReference>
<evidence type="ECO:0000256" key="14">
    <source>
        <dbReference type="SAM" id="MobiDB-lite"/>
    </source>
</evidence>
<keyword evidence="19" id="KW-1185">Reference proteome</keyword>
<sequence length="1168" mass="125676">MSFSDDGWGDIEESEVKVAVERKNVVPTPAPVKPITEMGFKPFPKSEVEKSRMKMETIEEHTAELVHLDTALEPQMADVRPSNEVSLQMGTMKVDSSAAADDSDDGWGSPRKGDGFRGPIITKTSSMLPPVRITRAPVPAASTDDTFDIDSPRALSPVQTANNDITSSQAKSAASYPNGSDSQKNYKPEPQCVKEIPKTVSFGKSPALDEVAQTGRPEQSGFGFPAESKQNEPDVEGNTKSFGFGRGAGFGGPTQPKTFGVNTDSRMNTASFAPQSDKFSETRSDFGVNTNKASSESVRTFGANANATGFGTSGFGTSSASENRASSESVRTFGANASATGFGTSGFGTSSASENRASSESVRTFGANASATGFGTSSESVRTFGTNSSATGFKSSGFGTSSESANKASSESVRTFGANASATGFEISSESVRTFGANASATGFKSSGFGTSSVSANKAPTESVRAFGANASATGFETSGFGTSSASENKASLESVRTFGANASATGFGTSGFGSSYFPGGFGSKSTGAGSAFGSTAKHSSFRGQSGNDQAADSAFGGNGFGASNTNKPAFGSFGQFKKDDGFDVESTKNGGGWGEDAQNFGGDKPRGCHNCGEEGHFSRECPKPKQPNLPCRNCNEVGHFSTDCDKPKVPFGPCRNCQKEGHFAKDCPEERVRIEPTEPCRRCNEEGHWASECPTRPRDLEGNILVSYDVVFAPEEDMFSEAVNNDDRMNFEQKVVASMGDNVIPDVATFEAFKVLPQEVHDNLTRMKMNRPTPIQKAAFYQILHGHDVVACAHTGSGKTLAFLLPLVINLLEDRLQNYNVKDEKPSPRLLIIAPTRELANQTFNTARQLTYQTGLKCGLAYGGYSRSANLQHLSNFDQLGILVSTIGRLNDFLESGDITLDKMKFVVLDEADRMVDFTDFGEEVNKIIGSPQERTQQTILFSASFSESLQAQDLPKIVKEGYTMLQVDKFGTANVNIDQHILPVPRSEKRSELYKLLGFDENTMSILPDARIEKEKTLIFVNSVKFCDTLASNISSCGVSCISMHSRQNQEQRDRTLDDFRHGKFQCMVASNVCARGLNIAGLDHVINYDMPDKKGFDEYVNRIGRTARAGFTGVSTTFLDEESDREIIPSLVNILQEAGKEIPEWIMNINEQEEEMNEEGENEQW</sequence>
<evidence type="ECO:0000259" key="16">
    <source>
        <dbReference type="PROSITE" id="PS51192"/>
    </source>
</evidence>
<evidence type="ECO:0000313" key="19">
    <source>
        <dbReference type="Proteomes" id="UP000829354"/>
    </source>
</evidence>
<dbReference type="InterPro" id="IPR014001">
    <property type="entry name" value="Helicase_ATP-bd"/>
</dbReference>
<protein>
    <recommendedName>
        <fullName evidence="2">RNA helicase</fullName>
        <ecNumber evidence="2">3.6.4.13</ecNumber>
    </recommendedName>
</protein>
<feature type="region of interest" description="Disordered" evidence="14">
    <location>
        <begin position="93"/>
        <end position="192"/>
    </location>
</feature>
<dbReference type="AlphaFoldDB" id="A0AAE9J3Y1"/>
<dbReference type="Gene3D" id="3.40.50.300">
    <property type="entry name" value="P-loop containing nucleotide triphosphate hydrolases"/>
    <property type="match status" value="2"/>
</dbReference>
<keyword evidence="4" id="KW-0677">Repeat</keyword>
<evidence type="ECO:0000259" key="15">
    <source>
        <dbReference type="PROSITE" id="PS50158"/>
    </source>
</evidence>
<comment type="similarity">
    <text evidence="1">Belongs to the DEAD box helicase family. DDX4/VASA subfamily.</text>
</comment>
<dbReference type="CDD" id="cd12820">
    <property type="entry name" value="LbR_YadA-like"/>
    <property type="match status" value="2"/>
</dbReference>
<evidence type="ECO:0000256" key="1">
    <source>
        <dbReference type="ARBA" id="ARBA00010132"/>
    </source>
</evidence>
<reference evidence="18 19" key="1">
    <citation type="submission" date="2022-04" db="EMBL/GenBank/DDBJ databases">
        <title>Chromosome-level reference genomes for two strains of Caenorhabditis briggsae: an improved platform for comparative genomics.</title>
        <authorList>
            <person name="Stevens L."/>
            <person name="Andersen E."/>
        </authorList>
    </citation>
    <scope>NUCLEOTIDE SEQUENCE [LARGE SCALE GENOMIC DNA]</scope>
    <source>
        <strain evidence="18">VX34</strain>
        <tissue evidence="18">Whole-organism</tissue>
    </source>
</reference>
<dbReference type="EMBL" id="CP092620">
    <property type="protein sequence ID" value="UMM12706.1"/>
    <property type="molecule type" value="Genomic_DNA"/>
</dbReference>
<dbReference type="PANTHER" id="PTHR47958">
    <property type="entry name" value="ATP-DEPENDENT RNA HELICASE DBP3"/>
    <property type="match status" value="1"/>
</dbReference>
<evidence type="ECO:0000256" key="2">
    <source>
        <dbReference type="ARBA" id="ARBA00012552"/>
    </source>
</evidence>
<accession>A0AAE9J3Y1</accession>
<dbReference type="PROSITE" id="PS50158">
    <property type="entry name" value="ZF_CCHC"/>
    <property type="match status" value="4"/>
</dbReference>
<keyword evidence="11" id="KW-0694">RNA-binding</keyword>
<feature type="domain" description="CCHC-type" evidence="15">
    <location>
        <begin position="609"/>
        <end position="624"/>
    </location>
</feature>
<dbReference type="GO" id="GO:0016787">
    <property type="term" value="F:hydrolase activity"/>
    <property type="evidence" value="ECO:0007669"/>
    <property type="project" value="UniProtKB-KW"/>
</dbReference>
<feature type="domain" description="CCHC-type" evidence="15">
    <location>
        <begin position="655"/>
        <end position="670"/>
    </location>
</feature>
<feature type="compositionally biased region" description="Polar residues" evidence="14">
    <location>
        <begin position="157"/>
        <end position="185"/>
    </location>
</feature>
<proteinExistence type="inferred from homology"/>
<feature type="region of interest" description="Disordered" evidence="14">
    <location>
        <begin position="214"/>
        <end position="327"/>
    </location>
</feature>
<evidence type="ECO:0000256" key="7">
    <source>
        <dbReference type="ARBA" id="ARBA00022801"/>
    </source>
</evidence>
<dbReference type="SMART" id="SM00490">
    <property type="entry name" value="HELICc"/>
    <property type="match status" value="1"/>
</dbReference>
<evidence type="ECO:0000256" key="13">
    <source>
        <dbReference type="PROSITE-ProRule" id="PRU00047"/>
    </source>
</evidence>
<dbReference type="InterPro" id="IPR000629">
    <property type="entry name" value="RNA-helicase_DEAD-box_CS"/>
</dbReference>
<feature type="domain" description="Helicase C-terminal" evidence="17">
    <location>
        <begin position="1009"/>
        <end position="1153"/>
    </location>
</feature>
<dbReference type="EC" id="3.6.4.13" evidence="2"/>
<keyword evidence="5" id="KW-0547">Nucleotide-binding</keyword>
<dbReference type="FunFam" id="4.10.60.10:FF:000186">
    <property type="entry name" value="ATP-dependent RNA helicase glh-4"/>
    <property type="match status" value="1"/>
</dbReference>
<keyword evidence="6 13" id="KW-0863">Zinc-finger</keyword>
<keyword evidence="8" id="KW-0347">Helicase</keyword>
<feature type="domain" description="CCHC-type" evidence="15">
    <location>
        <begin position="632"/>
        <end position="647"/>
    </location>
</feature>
<evidence type="ECO:0000256" key="6">
    <source>
        <dbReference type="ARBA" id="ARBA00022771"/>
    </source>
</evidence>
<feature type="compositionally biased region" description="Polar residues" evidence="14">
    <location>
        <begin position="255"/>
        <end position="274"/>
    </location>
</feature>
<dbReference type="GO" id="GO:0005524">
    <property type="term" value="F:ATP binding"/>
    <property type="evidence" value="ECO:0007669"/>
    <property type="project" value="UniProtKB-KW"/>
</dbReference>
<feature type="region of interest" description="Disordered" evidence="14">
    <location>
        <begin position="529"/>
        <end position="555"/>
    </location>
</feature>
<dbReference type="PROSITE" id="PS51192">
    <property type="entry name" value="HELICASE_ATP_BIND_1"/>
    <property type="match status" value="1"/>
</dbReference>
<feature type="compositionally biased region" description="Low complexity" evidence="14">
    <location>
        <begin position="307"/>
        <end position="327"/>
    </location>
</feature>
<feature type="domain" description="CCHC-type" evidence="15">
    <location>
        <begin position="681"/>
        <end position="695"/>
    </location>
</feature>
<dbReference type="InterPro" id="IPR011545">
    <property type="entry name" value="DEAD/DEAH_box_helicase_dom"/>
</dbReference>
<evidence type="ECO:0000256" key="5">
    <source>
        <dbReference type="ARBA" id="ARBA00022741"/>
    </source>
</evidence>
<evidence type="ECO:0000256" key="9">
    <source>
        <dbReference type="ARBA" id="ARBA00022833"/>
    </source>
</evidence>
<evidence type="ECO:0000256" key="4">
    <source>
        <dbReference type="ARBA" id="ARBA00022737"/>
    </source>
</evidence>
<dbReference type="SMART" id="SM00343">
    <property type="entry name" value="ZnF_C2HC"/>
    <property type="match status" value="4"/>
</dbReference>
<dbReference type="SUPFAM" id="SSF57756">
    <property type="entry name" value="Retrovirus zinc finger-like domains"/>
    <property type="match status" value="2"/>
</dbReference>
<dbReference type="Pfam" id="PF00098">
    <property type="entry name" value="zf-CCHC"/>
    <property type="match status" value="4"/>
</dbReference>
<evidence type="ECO:0000256" key="3">
    <source>
        <dbReference type="ARBA" id="ARBA00022723"/>
    </source>
</evidence>
<keyword evidence="9" id="KW-0862">Zinc</keyword>
<dbReference type="Proteomes" id="UP000829354">
    <property type="component" value="Chromosome I"/>
</dbReference>
<evidence type="ECO:0000256" key="12">
    <source>
        <dbReference type="ARBA" id="ARBA00047984"/>
    </source>
</evidence>
<organism evidence="18 19">
    <name type="scientific">Caenorhabditis briggsae</name>
    <dbReference type="NCBI Taxonomy" id="6238"/>
    <lineage>
        <taxon>Eukaryota</taxon>
        <taxon>Metazoa</taxon>
        <taxon>Ecdysozoa</taxon>
        <taxon>Nematoda</taxon>
        <taxon>Chromadorea</taxon>
        <taxon>Rhabditida</taxon>
        <taxon>Rhabditina</taxon>
        <taxon>Rhabditomorpha</taxon>
        <taxon>Rhabditoidea</taxon>
        <taxon>Rhabditidae</taxon>
        <taxon>Peloderinae</taxon>
        <taxon>Caenorhabditis</taxon>
    </lineage>
</organism>
<dbReference type="GO" id="GO:0003723">
    <property type="term" value="F:RNA binding"/>
    <property type="evidence" value="ECO:0007669"/>
    <property type="project" value="UniProtKB-KW"/>
</dbReference>
<keyword evidence="3" id="KW-0479">Metal-binding</keyword>
<dbReference type="InterPro" id="IPR027417">
    <property type="entry name" value="P-loop_NTPase"/>
</dbReference>
<feature type="compositionally biased region" description="Polar residues" evidence="14">
    <location>
        <begin position="529"/>
        <end position="551"/>
    </location>
</feature>
<feature type="domain" description="Helicase ATP-binding" evidence="16">
    <location>
        <begin position="781"/>
        <end position="965"/>
    </location>
</feature>
<dbReference type="InterPro" id="IPR001878">
    <property type="entry name" value="Znf_CCHC"/>
</dbReference>
<dbReference type="CDD" id="cd18787">
    <property type="entry name" value="SF2_C_DEAD"/>
    <property type="match status" value="1"/>
</dbReference>
<evidence type="ECO:0000256" key="11">
    <source>
        <dbReference type="ARBA" id="ARBA00022884"/>
    </source>
</evidence>
<evidence type="ECO:0000259" key="17">
    <source>
        <dbReference type="PROSITE" id="PS51194"/>
    </source>
</evidence>
<dbReference type="SMART" id="SM00487">
    <property type="entry name" value="DEXDc"/>
    <property type="match status" value="1"/>
</dbReference>
<keyword evidence="7" id="KW-0378">Hydrolase</keyword>
<dbReference type="InterPro" id="IPR001650">
    <property type="entry name" value="Helicase_C-like"/>
</dbReference>
<dbReference type="InterPro" id="IPR036875">
    <property type="entry name" value="Znf_CCHC_sf"/>
</dbReference>
<dbReference type="FunFam" id="3.40.50.300:FF:000657">
    <property type="entry name" value="Probable ATP-dependent RNA helicase DDX41"/>
    <property type="match status" value="1"/>
</dbReference>
<evidence type="ECO:0000256" key="10">
    <source>
        <dbReference type="ARBA" id="ARBA00022840"/>
    </source>
</evidence>
<dbReference type="Pfam" id="PF00270">
    <property type="entry name" value="DEAD"/>
    <property type="match status" value="1"/>
</dbReference>
<dbReference type="SUPFAM" id="SSF52540">
    <property type="entry name" value="P-loop containing nucleoside triphosphate hydrolases"/>
    <property type="match status" value="1"/>
</dbReference>
<dbReference type="Pfam" id="PF00271">
    <property type="entry name" value="Helicase_C"/>
    <property type="match status" value="1"/>
</dbReference>
<feature type="compositionally biased region" description="Polar residues" evidence="14">
    <location>
        <begin position="287"/>
        <end position="306"/>
    </location>
</feature>
<evidence type="ECO:0000313" key="18">
    <source>
        <dbReference type="EMBL" id="UMM12706.1"/>
    </source>
</evidence>
<comment type="catalytic activity">
    <reaction evidence="12">
        <text>ATP + H2O = ADP + phosphate + H(+)</text>
        <dbReference type="Rhea" id="RHEA:13065"/>
        <dbReference type="ChEBI" id="CHEBI:15377"/>
        <dbReference type="ChEBI" id="CHEBI:15378"/>
        <dbReference type="ChEBI" id="CHEBI:30616"/>
        <dbReference type="ChEBI" id="CHEBI:43474"/>
        <dbReference type="ChEBI" id="CHEBI:456216"/>
        <dbReference type="EC" id="3.6.4.13"/>
    </reaction>
</comment>
<dbReference type="PROSITE" id="PS00039">
    <property type="entry name" value="DEAD_ATP_HELICASE"/>
    <property type="match status" value="1"/>
</dbReference>
<dbReference type="GO" id="GO:0043186">
    <property type="term" value="C:P granule"/>
    <property type="evidence" value="ECO:0007669"/>
    <property type="project" value="UniProtKB-ARBA"/>
</dbReference>
<gene>
    <name evidence="18" type="ORF">L5515_001350</name>
</gene>